<evidence type="ECO:0000259" key="13">
    <source>
        <dbReference type="Pfam" id="PF08263"/>
    </source>
</evidence>
<evidence type="ECO:0000256" key="5">
    <source>
        <dbReference type="ARBA" id="ARBA00022692"/>
    </source>
</evidence>
<dbReference type="FunFam" id="3.80.10.10:FF:000111">
    <property type="entry name" value="LRR receptor-like serine/threonine-protein kinase ERECTA"/>
    <property type="match status" value="2"/>
</dbReference>
<protein>
    <submittedName>
        <fullName evidence="14">LRR receptor-like serine/threonine-protein kinase FLS2</fullName>
    </submittedName>
</protein>
<dbReference type="GO" id="GO:0016301">
    <property type="term" value="F:kinase activity"/>
    <property type="evidence" value="ECO:0007669"/>
    <property type="project" value="UniProtKB-KW"/>
</dbReference>
<dbReference type="SMART" id="SM00369">
    <property type="entry name" value="LRR_TYP"/>
    <property type="match status" value="18"/>
</dbReference>
<reference evidence="14 15" key="1">
    <citation type="submission" date="2019-04" db="EMBL/GenBank/DDBJ databases">
        <title>An improved genome assembly and genetic linkage map for asparagus bean, Vigna unguiculata ssp. sesquipedialis.</title>
        <authorList>
            <person name="Xia Q."/>
            <person name="Zhang R."/>
            <person name="Dong Y."/>
        </authorList>
    </citation>
    <scope>NUCLEOTIDE SEQUENCE [LARGE SCALE GENOMIC DNA]</scope>
    <source>
        <tissue evidence="14">Leaf</tissue>
    </source>
</reference>
<keyword evidence="14" id="KW-0418">Kinase</keyword>
<gene>
    <name evidence="14" type="ORF">DEO72_LG10g3106</name>
</gene>
<keyword evidence="11" id="KW-0325">Glycoprotein</keyword>
<keyword evidence="7" id="KW-0677">Repeat</keyword>
<accession>A0A4D6NES5</accession>
<evidence type="ECO:0000256" key="7">
    <source>
        <dbReference type="ARBA" id="ARBA00022737"/>
    </source>
</evidence>
<evidence type="ECO:0000256" key="10">
    <source>
        <dbReference type="ARBA" id="ARBA00023170"/>
    </source>
</evidence>
<dbReference type="SUPFAM" id="SSF52058">
    <property type="entry name" value="L domain-like"/>
    <property type="match status" value="1"/>
</dbReference>
<dbReference type="Proteomes" id="UP000501690">
    <property type="component" value="Linkage Group LG10"/>
</dbReference>
<comment type="subcellular location">
    <subcellularLocation>
        <location evidence="1">Cell membrane</location>
        <topology evidence="1">Single-pass type I membrane protein</topology>
    </subcellularLocation>
</comment>
<dbReference type="Pfam" id="PF13855">
    <property type="entry name" value="LRR_8"/>
    <property type="match status" value="1"/>
</dbReference>
<keyword evidence="9" id="KW-0472">Membrane</keyword>
<dbReference type="PANTHER" id="PTHR48062:SF21">
    <property type="entry name" value="RECEPTOR-LIKE PROTEIN 12"/>
    <property type="match status" value="1"/>
</dbReference>
<keyword evidence="8" id="KW-1133">Transmembrane helix</keyword>
<proteinExistence type="inferred from homology"/>
<evidence type="ECO:0000256" key="2">
    <source>
        <dbReference type="ARBA" id="ARBA00009592"/>
    </source>
</evidence>
<evidence type="ECO:0000313" key="14">
    <source>
        <dbReference type="EMBL" id="QCE11868.1"/>
    </source>
</evidence>
<dbReference type="SMART" id="SM00368">
    <property type="entry name" value="LRR_RI"/>
    <property type="match status" value="5"/>
</dbReference>
<dbReference type="InterPro" id="IPR003591">
    <property type="entry name" value="Leu-rich_rpt_typical-subtyp"/>
</dbReference>
<evidence type="ECO:0000256" key="9">
    <source>
        <dbReference type="ARBA" id="ARBA00023136"/>
    </source>
</evidence>
<evidence type="ECO:0000256" key="3">
    <source>
        <dbReference type="ARBA" id="ARBA00022475"/>
    </source>
</evidence>
<dbReference type="SMART" id="SM00365">
    <property type="entry name" value="LRR_SD22"/>
    <property type="match status" value="11"/>
</dbReference>
<evidence type="ECO:0000256" key="11">
    <source>
        <dbReference type="ARBA" id="ARBA00023180"/>
    </source>
</evidence>
<evidence type="ECO:0000256" key="12">
    <source>
        <dbReference type="SAM" id="MobiDB-lite"/>
    </source>
</evidence>
<dbReference type="InterPro" id="IPR013210">
    <property type="entry name" value="LRR_N_plant-typ"/>
</dbReference>
<keyword evidence="5" id="KW-0812">Transmembrane</keyword>
<dbReference type="PROSITE" id="PS51450">
    <property type="entry name" value="LRR"/>
    <property type="match status" value="2"/>
</dbReference>
<feature type="domain" description="Leucine-rich repeat-containing N-terminal plant-type" evidence="13">
    <location>
        <begin position="225"/>
        <end position="257"/>
    </location>
</feature>
<dbReference type="PANTHER" id="PTHR48062">
    <property type="entry name" value="RECEPTOR-LIKE PROTEIN 14"/>
    <property type="match status" value="1"/>
</dbReference>
<dbReference type="InterPro" id="IPR001611">
    <property type="entry name" value="Leu-rich_rpt"/>
</dbReference>
<dbReference type="FunFam" id="3.80.10.10:FF:000095">
    <property type="entry name" value="LRR receptor-like serine/threonine-protein kinase GSO1"/>
    <property type="match status" value="1"/>
</dbReference>
<keyword evidence="4" id="KW-0433">Leucine-rich repeat</keyword>
<dbReference type="InterPro" id="IPR051502">
    <property type="entry name" value="RLP_Defense_Trigger"/>
</dbReference>
<keyword evidence="10 14" id="KW-0675">Receptor</keyword>
<evidence type="ECO:0000256" key="8">
    <source>
        <dbReference type="ARBA" id="ARBA00022989"/>
    </source>
</evidence>
<comment type="similarity">
    <text evidence="2">Belongs to the RLP family.</text>
</comment>
<dbReference type="InterPro" id="IPR032675">
    <property type="entry name" value="LRR_dom_sf"/>
</dbReference>
<evidence type="ECO:0000256" key="4">
    <source>
        <dbReference type="ARBA" id="ARBA00022614"/>
    </source>
</evidence>
<feature type="compositionally biased region" description="Polar residues" evidence="12">
    <location>
        <begin position="1338"/>
        <end position="1352"/>
    </location>
</feature>
<keyword evidence="15" id="KW-1185">Reference proteome</keyword>
<evidence type="ECO:0000256" key="1">
    <source>
        <dbReference type="ARBA" id="ARBA00004251"/>
    </source>
</evidence>
<keyword evidence="6" id="KW-0732">Signal</keyword>
<dbReference type="EMBL" id="CP039354">
    <property type="protein sequence ID" value="QCE11868.1"/>
    <property type="molecule type" value="Genomic_DNA"/>
</dbReference>
<evidence type="ECO:0000256" key="6">
    <source>
        <dbReference type="ARBA" id="ARBA00022729"/>
    </source>
</evidence>
<dbReference type="GO" id="GO:0005886">
    <property type="term" value="C:plasma membrane"/>
    <property type="evidence" value="ECO:0007669"/>
    <property type="project" value="UniProtKB-SubCell"/>
</dbReference>
<evidence type="ECO:0000313" key="15">
    <source>
        <dbReference type="Proteomes" id="UP000501690"/>
    </source>
</evidence>
<sequence>MPFDIENLDSSLKVFDQGLIRNSSFNEKKKEKASFTSKKRIDTYLGSILAYMSGIDLSKNKLKGDIPYELGNLARIKALNLSHNDLNGQIPDSFSNLMQIESLDLSFNKLHGQIPPKLNILTSLEVLSVAHNNLSGPIPKGTNQFATFDENIYTDNPFLCGPPLQKSCHPTPTTVPDNADIEKDNDRDDEEVVDAMKRKMKGGVRLCFLIFLLLEALCSEGCRKEEREALLGLRSHFDYANWNVETDCCEWEGVECNSSTGRVAQLYLYGVWKSTEQYINYSHFSVFKDLKELHLEDSNIVGCVEAEELSNLELLDMSYNNLDTAAGILSCLDGLPSLKSLYLRYNSFNTSSLTHVFESVSPKLRSNLEVIDLSRNYLSNDILASMEGFTSLKELYLSGNLLDSDLHFQALCSSFKNLEVLDLSYNNLNHTDIGSALTGLSSLNSLYLTNSQLSWRSIYNISKLSSLEKLHLGGNNLNESGTGSILENDTFKWPTNLQRLSLWSNSLSNKFLSSLRGLPRLQFLDLSYNQLEGSLDISGLSTLTSLAYLDLSYNNIHILASHQGSKSLNRLHVLNLDGNTIDGNKLRESLRALSTSIRKLSMSSNNFNGTILAQDFHDLSNLEDLRLDGNSNMENEFFKSIGNLTSLKVLTLSNCDIGGTLPQADWFKLKSLEELNLEENLFVGSLPSSFLNMTSLWRLELYRNKFSGQFDSNIASLASLEYFDFTENQFEVPISFAPFANHSNLKFIYGEGNKVILDIQPSLQTWIPKFQLQVLSLPSTTENDSLPLPKFLLHQNNLISLDFTGCRFEGLFPQWLLENNTKLIELHVKNCSFNGAIQLPLHPLPNLQRIDVSDNIIIGEIPSKNFSSIFPNLRYLNISGNHIQGSIPRELGRMKLLDELDLSSNQLSGEISKEMPTNLRFLSLNDNKFSGKLPSNIFNISIISLDVSNNHLVGKIPSLLKKNSALSELRMSNNHFEGSIPLELGQHGDLYYLDLSQNNLVGLVPSFLNSYVHFIHLNNNHLTRLSKNMFNGNSYVVMLDLSYNEISSNIQEMIEDLSYTKLNFLLLKGNHMTGDIPKELCWLINLTMLDLSDNKFSGGIPRCLGKMAFDSKNLDPSLKEFAGTLSGGNSSSFKQEHASFTSKKRFDNYTGRILTYMSAIDLSQNKLKGNIPYELGILKGIKVLNLSHNDLIGQIPYSFSNLKQIESLDLSFNKLSGQIPPKLNILTLLEVLSVAHNNLSGSIPEGTNQFATFDESSYEGNPFLCGPPLPKSCHPTPTIIQNNLNTNRDNDRLMDMYIFCRLSKDERRNWMPESLMRAPNPQVQRGMTKSLIGPPNPQFQSVTTKSLNLNPI</sequence>
<keyword evidence="14" id="KW-0808">Transferase</keyword>
<dbReference type="Pfam" id="PF00560">
    <property type="entry name" value="LRR_1"/>
    <property type="match status" value="9"/>
</dbReference>
<dbReference type="PRINTS" id="PR00019">
    <property type="entry name" value="LEURICHRPT"/>
</dbReference>
<keyword evidence="3" id="KW-1003">Cell membrane</keyword>
<dbReference type="SUPFAM" id="SSF52047">
    <property type="entry name" value="RNI-like"/>
    <property type="match status" value="3"/>
</dbReference>
<feature type="region of interest" description="Disordered" evidence="12">
    <location>
        <begin position="1332"/>
        <end position="1352"/>
    </location>
</feature>
<name>A0A4D6NES5_VIGUN</name>
<organism evidence="14 15">
    <name type="scientific">Vigna unguiculata</name>
    <name type="common">Cowpea</name>
    <dbReference type="NCBI Taxonomy" id="3917"/>
    <lineage>
        <taxon>Eukaryota</taxon>
        <taxon>Viridiplantae</taxon>
        <taxon>Streptophyta</taxon>
        <taxon>Embryophyta</taxon>
        <taxon>Tracheophyta</taxon>
        <taxon>Spermatophyta</taxon>
        <taxon>Magnoliopsida</taxon>
        <taxon>eudicotyledons</taxon>
        <taxon>Gunneridae</taxon>
        <taxon>Pentapetalae</taxon>
        <taxon>rosids</taxon>
        <taxon>fabids</taxon>
        <taxon>Fabales</taxon>
        <taxon>Fabaceae</taxon>
        <taxon>Papilionoideae</taxon>
        <taxon>50 kb inversion clade</taxon>
        <taxon>NPAAA clade</taxon>
        <taxon>indigoferoid/millettioid clade</taxon>
        <taxon>Phaseoleae</taxon>
        <taxon>Vigna</taxon>
    </lineage>
</organism>
<dbReference type="Pfam" id="PF08263">
    <property type="entry name" value="LRRNT_2"/>
    <property type="match status" value="1"/>
</dbReference>
<dbReference type="Gene3D" id="3.80.10.10">
    <property type="entry name" value="Ribonuclease Inhibitor"/>
    <property type="match status" value="3"/>
</dbReference>